<evidence type="ECO:0000256" key="2">
    <source>
        <dbReference type="ARBA" id="ARBA00023043"/>
    </source>
</evidence>
<evidence type="ECO:0000256" key="3">
    <source>
        <dbReference type="PROSITE-ProRule" id="PRU00023"/>
    </source>
</evidence>
<dbReference type="Gene3D" id="1.25.40.20">
    <property type="entry name" value="Ankyrin repeat-containing domain"/>
    <property type="match status" value="2"/>
</dbReference>
<comment type="caution">
    <text evidence="6">The sequence shown here is derived from an EMBL/GenBank/DDBJ whole genome shotgun (WGS) entry which is preliminary data.</text>
</comment>
<feature type="compositionally biased region" description="Basic and acidic residues" evidence="4">
    <location>
        <begin position="892"/>
        <end position="906"/>
    </location>
</feature>
<keyword evidence="7" id="KW-1185">Reference proteome</keyword>
<feature type="domain" description="Death" evidence="5">
    <location>
        <begin position="649"/>
        <end position="723"/>
    </location>
</feature>
<dbReference type="InterPro" id="IPR000488">
    <property type="entry name" value="Death_dom"/>
</dbReference>
<dbReference type="InterPro" id="IPR002110">
    <property type="entry name" value="Ankyrin_rpt"/>
</dbReference>
<gene>
    <name evidence="6" type="ORF">FSP39_003713</name>
</gene>
<dbReference type="Pfam" id="PF12796">
    <property type="entry name" value="Ank_2"/>
    <property type="match status" value="1"/>
</dbReference>
<proteinExistence type="predicted"/>
<reference evidence="6" key="1">
    <citation type="submission" date="2019-08" db="EMBL/GenBank/DDBJ databases">
        <title>The improved chromosome-level genome for the pearl oyster Pinctada fucata martensii using PacBio sequencing and Hi-C.</title>
        <authorList>
            <person name="Zheng Z."/>
        </authorList>
    </citation>
    <scope>NUCLEOTIDE SEQUENCE</scope>
    <source>
        <strain evidence="6">ZZ-2019</strain>
        <tissue evidence="6">Adductor muscle</tissue>
    </source>
</reference>
<dbReference type="PROSITE" id="PS50297">
    <property type="entry name" value="ANK_REP_REGION"/>
    <property type="match status" value="3"/>
</dbReference>
<evidence type="ECO:0000313" key="6">
    <source>
        <dbReference type="EMBL" id="KAK3089451.1"/>
    </source>
</evidence>
<keyword evidence="2 3" id="KW-0040">ANK repeat</keyword>
<dbReference type="PANTHER" id="PTHR24198">
    <property type="entry name" value="ANKYRIN REPEAT AND PROTEIN KINASE DOMAIN-CONTAINING PROTEIN"/>
    <property type="match status" value="1"/>
</dbReference>
<dbReference type="PROSITE" id="PS50017">
    <property type="entry name" value="DEATH_DOMAIN"/>
    <property type="match status" value="1"/>
</dbReference>
<feature type="repeat" description="ANK" evidence="3">
    <location>
        <begin position="70"/>
        <end position="102"/>
    </location>
</feature>
<feature type="repeat" description="ANK" evidence="3">
    <location>
        <begin position="103"/>
        <end position="135"/>
    </location>
</feature>
<feature type="region of interest" description="Disordered" evidence="4">
    <location>
        <begin position="880"/>
        <end position="906"/>
    </location>
</feature>
<dbReference type="PANTHER" id="PTHR24198:SF165">
    <property type="entry name" value="ANKYRIN REPEAT-CONTAINING PROTEIN-RELATED"/>
    <property type="match status" value="1"/>
</dbReference>
<dbReference type="EMBL" id="VSWD01000010">
    <property type="protein sequence ID" value="KAK3089451.1"/>
    <property type="molecule type" value="Genomic_DNA"/>
</dbReference>
<dbReference type="SUPFAM" id="SSF47986">
    <property type="entry name" value="DEATH domain"/>
    <property type="match status" value="1"/>
</dbReference>
<dbReference type="SMART" id="SM00248">
    <property type="entry name" value="ANK"/>
    <property type="match status" value="4"/>
</dbReference>
<organism evidence="6 7">
    <name type="scientific">Pinctada imbricata</name>
    <name type="common">Atlantic pearl-oyster</name>
    <name type="synonym">Pinctada martensii</name>
    <dbReference type="NCBI Taxonomy" id="66713"/>
    <lineage>
        <taxon>Eukaryota</taxon>
        <taxon>Metazoa</taxon>
        <taxon>Spiralia</taxon>
        <taxon>Lophotrochozoa</taxon>
        <taxon>Mollusca</taxon>
        <taxon>Bivalvia</taxon>
        <taxon>Autobranchia</taxon>
        <taxon>Pteriomorphia</taxon>
        <taxon>Pterioida</taxon>
        <taxon>Pterioidea</taxon>
        <taxon>Pteriidae</taxon>
        <taxon>Pinctada</taxon>
    </lineage>
</organism>
<sequence>MKTKSRQLFIAVEKGQSRNVEVLLDQGVSVNIRDETDGSTPLIRAAKGRNYVIQQLLLTYGADPKSKDAAGLSALHYIAENGDVESLKLLLAHGASMDAKDSSGCTPLHYSVDRSRVSTTDLLVFCGADAKLMNKRNVAPAKVGRHQKIRSLLEDSEKIVDGIRNNDIHFESVELIAGKKIVLPTIDLEIDTPETFSAKNLSFLCRRVRPEYCSNRRILPTKKELLISDTFEYRTSSTHFNGIVQMGVPLYAYPEPYEDIYLKTDADVEYGPINRYTGIYRNERSKGKLKWMCCVELDVTKVNSFVLVTRPRVEYFNVGENGETFYSDVDKFLQIQVRPNTFESGKISLEVIPSPVYNQDTYKNVLSIGHFYDMNHSYHVGNFHKDGVGFTMPIPNDFEGDGELCILGANLNSDFDYEKDEDRETILSKWEIINMNLNPKGGKVSCALSHFSIYVPVERRAPILEEETKLNADSLLRRSMRRQKFLNFFIMTKPDKGLHQAVIECAPPQKVTDRMNYWRSLGYLQNKEEISITPDIETKKDEEYEIVFERNIMKAYGSKSIDLQYHPKRDNFKPFQLEVIDRDKDGRGVILVYRKVNGVRDDNETTILPVVLYDSLVVDTPRIDDSEFQGFLRNSLLKRIADKLGSPAWIQVCILLGLSFQTIDEYRLKPSTPRQTLEHKIFKILLEWRERCKNREDRGVPDLVLALHRVNRPDLENELISELRNWLDEKEGEKDAFIEWAEENMHGLGRQKEINEEEAVPMSDSFLVLFTRNNEHMNCHSLGLSMDLYESQVNDVIEDSTIPDHIMKLVKVLVMARDKIGDDTKSFTVLADALETCQLMSAREWLMNSATKWCERKSEKDTKFRKDIKRALKELNGEKIDDSDMDDDLKEEFEKGDFTKDETEEN</sequence>
<accession>A0AA88XWX7</accession>
<feature type="repeat" description="ANK" evidence="3">
    <location>
        <begin position="37"/>
        <end position="69"/>
    </location>
</feature>
<dbReference type="Gene3D" id="1.10.533.10">
    <property type="entry name" value="Death Domain, Fas"/>
    <property type="match status" value="1"/>
</dbReference>
<dbReference type="PROSITE" id="PS50088">
    <property type="entry name" value="ANK_REPEAT"/>
    <property type="match status" value="4"/>
</dbReference>
<dbReference type="InterPro" id="IPR036770">
    <property type="entry name" value="Ankyrin_rpt-contain_sf"/>
</dbReference>
<dbReference type="AlphaFoldDB" id="A0AA88XWX7"/>
<evidence type="ECO:0000256" key="1">
    <source>
        <dbReference type="ARBA" id="ARBA00022737"/>
    </source>
</evidence>
<evidence type="ECO:0000259" key="5">
    <source>
        <dbReference type="PROSITE" id="PS50017"/>
    </source>
</evidence>
<keyword evidence="1" id="KW-0677">Repeat</keyword>
<feature type="repeat" description="ANK" evidence="3">
    <location>
        <begin position="3"/>
        <end position="35"/>
    </location>
</feature>
<dbReference type="Proteomes" id="UP001186944">
    <property type="component" value="Unassembled WGS sequence"/>
</dbReference>
<protein>
    <recommendedName>
        <fullName evidence="5">Death domain-containing protein</fullName>
    </recommendedName>
</protein>
<dbReference type="GO" id="GO:0007165">
    <property type="term" value="P:signal transduction"/>
    <property type="evidence" value="ECO:0007669"/>
    <property type="project" value="InterPro"/>
</dbReference>
<evidence type="ECO:0000313" key="7">
    <source>
        <dbReference type="Proteomes" id="UP001186944"/>
    </source>
</evidence>
<dbReference type="InterPro" id="IPR011029">
    <property type="entry name" value="DEATH-like_dom_sf"/>
</dbReference>
<name>A0AA88XWX7_PINIB</name>
<evidence type="ECO:0000256" key="4">
    <source>
        <dbReference type="SAM" id="MobiDB-lite"/>
    </source>
</evidence>
<dbReference type="SUPFAM" id="SSF48403">
    <property type="entry name" value="Ankyrin repeat"/>
    <property type="match status" value="1"/>
</dbReference>